<evidence type="ECO:0000256" key="4">
    <source>
        <dbReference type="ARBA" id="ARBA00022989"/>
    </source>
</evidence>
<evidence type="ECO:0000313" key="7">
    <source>
        <dbReference type="EMBL" id="NKE71716.1"/>
    </source>
</evidence>
<dbReference type="GO" id="GO:0005886">
    <property type="term" value="C:plasma membrane"/>
    <property type="evidence" value="ECO:0007669"/>
    <property type="project" value="UniProtKB-SubCell"/>
</dbReference>
<evidence type="ECO:0000256" key="1">
    <source>
        <dbReference type="ARBA" id="ARBA00004651"/>
    </source>
</evidence>
<keyword evidence="3 6" id="KW-0812">Transmembrane</keyword>
<name>A0A7X6DQV9_9BACT</name>
<organism evidence="7 8">
    <name type="scientific">Candidatus Manganitrophus noduliformans</name>
    <dbReference type="NCBI Taxonomy" id="2606439"/>
    <lineage>
        <taxon>Bacteria</taxon>
        <taxon>Pseudomonadati</taxon>
        <taxon>Nitrospirota</taxon>
        <taxon>Nitrospiria</taxon>
        <taxon>Candidatus Troglogloeales</taxon>
        <taxon>Candidatus Manganitrophaceae</taxon>
        <taxon>Candidatus Manganitrophus</taxon>
    </lineage>
</organism>
<dbReference type="Proteomes" id="UP000534783">
    <property type="component" value="Unassembled WGS sequence"/>
</dbReference>
<keyword evidence="2" id="KW-1003">Cell membrane</keyword>
<dbReference type="EMBL" id="VTOW01000002">
    <property type="protein sequence ID" value="NKE71716.1"/>
    <property type="molecule type" value="Genomic_DNA"/>
</dbReference>
<keyword evidence="5 6" id="KW-0472">Membrane</keyword>
<feature type="transmembrane region" description="Helical" evidence="6">
    <location>
        <begin position="32"/>
        <end position="65"/>
    </location>
</feature>
<dbReference type="Pfam" id="PF03899">
    <property type="entry name" value="ATP-synt_I"/>
    <property type="match status" value="1"/>
</dbReference>
<dbReference type="InterPro" id="IPR005598">
    <property type="entry name" value="ATP_synth_I"/>
</dbReference>
<reference evidence="7 8" key="1">
    <citation type="journal article" date="2020" name="Nature">
        <title>Bacterial chemolithoautotrophy via manganese oxidation.</title>
        <authorList>
            <person name="Yu H."/>
            <person name="Leadbetter J.R."/>
        </authorList>
    </citation>
    <scope>NUCLEOTIDE SEQUENCE [LARGE SCALE GENOMIC DNA]</scope>
    <source>
        <strain evidence="7 8">Mn-1</strain>
    </source>
</reference>
<protein>
    <submittedName>
        <fullName evidence="7">ATP synthase subunit I</fullName>
    </submittedName>
</protein>
<dbReference type="RefSeq" id="WP_168060604.1">
    <property type="nucleotide sequence ID" value="NZ_VTOW01000002.1"/>
</dbReference>
<keyword evidence="8" id="KW-1185">Reference proteome</keyword>
<accession>A0A7X6DQV9</accession>
<evidence type="ECO:0000256" key="2">
    <source>
        <dbReference type="ARBA" id="ARBA00022475"/>
    </source>
</evidence>
<evidence type="ECO:0000256" key="5">
    <source>
        <dbReference type="ARBA" id="ARBA00023136"/>
    </source>
</evidence>
<proteinExistence type="predicted"/>
<evidence type="ECO:0000256" key="3">
    <source>
        <dbReference type="ARBA" id="ARBA00022692"/>
    </source>
</evidence>
<evidence type="ECO:0000313" key="8">
    <source>
        <dbReference type="Proteomes" id="UP000534783"/>
    </source>
</evidence>
<comment type="caution">
    <text evidence="7">The sequence shown here is derived from an EMBL/GenBank/DDBJ whole genome shotgun (WGS) entry which is preliminary data.</text>
</comment>
<feature type="transmembrane region" description="Helical" evidence="6">
    <location>
        <begin position="109"/>
        <end position="127"/>
    </location>
</feature>
<sequence length="132" mass="15192">MTTQPRPSPPPFDREQFLTRSNQALHRIERNGLIILAVIGLVTLLFFGAFGASMMIGGVLGMFNFRSLHRMFQRRLIDPSRRHKEQLVYSGKVFLIVGLFFYIIQWKEISVAGILIGFFLITSSVYLETLRK</sequence>
<keyword evidence="4 6" id="KW-1133">Transmembrane helix</keyword>
<comment type="subcellular location">
    <subcellularLocation>
        <location evidence="1">Cell membrane</location>
        <topology evidence="1">Multi-pass membrane protein</topology>
    </subcellularLocation>
</comment>
<feature type="transmembrane region" description="Helical" evidence="6">
    <location>
        <begin position="86"/>
        <end position="103"/>
    </location>
</feature>
<evidence type="ECO:0000256" key="6">
    <source>
        <dbReference type="SAM" id="Phobius"/>
    </source>
</evidence>
<dbReference type="AlphaFoldDB" id="A0A7X6DQV9"/>
<gene>
    <name evidence="7" type="ORF">MNODULE_13295</name>
</gene>